<dbReference type="Gene3D" id="1.25.40.10">
    <property type="entry name" value="Tetratricopeptide repeat domain"/>
    <property type="match status" value="1"/>
</dbReference>
<protein>
    <submittedName>
        <fullName evidence="2">Uncharacterized protein</fullName>
    </submittedName>
</protein>
<evidence type="ECO:0000313" key="2">
    <source>
        <dbReference type="EMBL" id="TPX45583.1"/>
    </source>
</evidence>
<keyword evidence="3" id="KW-1185">Reference proteome</keyword>
<dbReference type="VEuPathDB" id="FungiDB:SeMB42_g03946"/>
<dbReference type="InterPro" id="IPR011990">
    <property type="entry name" value="TPR-like_helical_dom_sf"/>
</dbReference>
<proteinExistence type="predicted"/>
<dbReference type="Proteomes" id="UP000317494">
    <property type="component" value="Unassembled WGS sequence"/>
</dbReference>
<feature type="compositionally biased region" description="Polar residues" evidence="1">
    <location>
        <begin position="1"/>
        <end position="28"/>
    </location>
</feature>
<name>A0A507D289_9FUNG</name>
<sequence>MPFATNTTWHQQSDPTSRPSNRASQAITPDSIRHAESTVDSQRPIRALRTVWRTSHHDLPDLSLHILLLARPQRAGPQVRARPHLRHHARIEKRADTPRLRGRADAKRPTRASLRSALALFSRDGALEIVTSRLILGEACCGMMQYSACEEHLAQARWQMAKSGSTDSVVKARLHRATAALQMATGQRAKAIEEIASEIYYLGLSYGPESPYCGDALSRLAASFIASGKIDAAFAAFVMALMCWSQDNASLNSLDDVLRSEGQHTLTAARNFFEQAAASKQAQKADALLEGLLRKSIKQ</sequence>
<dbReference type="AlphaFoldDB" id="A0A507D289"/>
<organism evidence="2 3">
    <name type="scientific">Synchytrium endobioticum</name>
    <dbReference type="NCBI Taxonomy" id="286115"/>
    <lineage>
        <taxon>Eukaryota</taxon>
        <taxon>Fungi</taxon>
        <taxon>Fungi incertae sedis</taxon>
        <taxon>Chytridiomycota</taxon>
        <taxon>Chytridiomycota incertae sedis</taxon>
        <taxon>Chytridiomycetes</taxon>
        <taxon>Synchytriales</taxon>
        <taxon>Synchytriaceae</taxon>
        <taxon>Synchytrium</taxon>
    </lineage>
</organism>
<dbReference type="PANTHER" id="PTHR46533:SF1">
    <property type="entry name" value="ZINC FINGER MYND DOMAIN-CONTAINING PROTEIN 12"/>
    <property type="match status" value="1"/>
</dbReference>
<evidence type="ECO:0000256" key="1">
    <source>
        <dbReference type="SAM" id="MobiDB-lite"/>
    </source>
</evidence>
<feature type="region of interest" description="Disordered" evidence="1">
    <location>
        <begin position="1"/>
        <end position="30"/>
    </location>
</feature>
<gene>
    <name evidence="2" type="ORF">SeMB42_g03946</name>
</gene>
<evidence type="ECO:0000313" key="3">
    <source>
        <dbReference type="Proteomes" id="UP000317494"/>
    </source>
</evidence>
<comment type="caution">
    <text evidence="2">The sequence shown here is derived from an EMBL/GenBank/DDBJ whole genome shotgun (WGS) entry which is preliminary data.</text>
</comment>
<reference evidence="2 3" key="1">
    <citation type="journal article" date="2019" name="Sci. Rep.">
        <title>Comparative genomics of chytrid fungi reveal insights into the obligate biotrophic and pathogenic lifestyle of Synchytrium endobioticum.</title>
        <authorList>
            <person name="van de Vossenberg B.T.L.H."/>
            <person name="Warris S."/>
            <person name="Nguyen H.D.T."/>
            <person name="van Gent-Pelzer M.P.E."/>
            <person name="Joly D.L."/>
            <person name="van de Geest H.C."/>
            <person name="Bonants P.J.M."/>
            <person name="Smith D.S."/>
            <person name="Levesque C.A."/>
            <person name="van der Lee T.A.J."/>
        </authorList>
    </citation>
    <scope>NUCLEOTIDE SEQUENCE [LARGE SCALE GENOMIC DNA]</scope>
    <source>
        <strain evidence="2 3">MB42</strain>
    </source>
</reference>
<dbReference type="EMBL" id="QEAN01000150">
    <property type="protein sequence ID" value="TPX45583.1"/>
    <property type="molecule type" value="Genomic_DNA"/>
</dbReference>
<dbReference type="PANTHER" id="PTHR46533">
    <property type="entry name" value="ZINC FINGER MYND DOMAIN-CONTAINING PROTEIN 12"/>
    <property type="match status" value="1"/>
</dbReference>
<accession>A0A507D289</accession>
<dbReference type="InterPro" id="IPR053248">
    <property type="entry name" value="Zinc_finger_MYND_domain"/>
</dbReference>